<dbReference type="EMBL" id="CP003633">
    <property type="protein sequence ID" value="AFZ22161.1"/>
    <property type="molecule type" value="Genomic_DNA"/>
</dbReference>
<evidence type="ECO:0000313" key="1">
    <source>
        <dbReference type="EMBL" id="AFZ22161.1"/>
    </source>
</evidence>
<geneLocation type="plasmid" evidence="1 2">
    <name>pMIC7113.03</name>
</geneLocation>
<dbReference type="KEGG" id="mic:Mic7113_6588"/>
<proteinExistence type="predicted"/>
<accession>K9WQU4</accession>
<dbReference type="OrthoDB" id="483634at2"/>
<sequence>MSQPVNDIRDNPSTALSGYQQALDDFGIIQLLQKLILLAPTEFKVEERESLATMLIERLTTSLNRSLIDQCLNPIYPCHEGVISDLITTELNALPSSINLAENFSYYLSFAYFVVGEKVQWKPIFEPTDWGIVLGRFYAYAHHRCRWGWKYVIWLAQDSPSSAWTIVDTAWEEDLVRKK</sequence>
<organism evidence="1 2">
    <name type="scientific">Allocoleopsis franciscana PCC 7113</name>
    <dbReference type="NCBI Taxonomy" id="1173027"/>
    <lineage>
        <taxon>Bacteria</taxon>
        <taxon>Bacillati</taxon>
        <taxon>Cyanobacteriota</taxon>
        <taxon>Cyanophyceae</taxon>
        <taxon>Coleofasciculales</taxon>
        <taxon>Coleofasciculaceae</taxon>
        <taxon>Allocoleopsis</taxon>
        <taxon>Allocoleopsis franciscana</taxon>
    </lineage>
</organism>
<keyword evidence="2" id="KW-1185">Reference proteome</keyword>
<name>K9WQU4_9CYAN</name>
<dbReference type="RefSeq" id="WP_015186220.1">
    <property type="nucleotide sequence ID" value="NC_019740.1"/>
</dbReference>
<keyword evidence="1" id="KW-0614">Plasmid</keyword>
<dbReference type="Proteomes" id="UP000010471">
    <property type="component" value="Plasmid pMIC7113.03"/>
</dbReference>
<reference evidence="1 2" key="1">
    <citation type="submission" date="2012-06" db="EMBL/GenBank/DDBJ databases">
        <title>Finished plasmid 3 of genome of Microcoleus sp. PCC 7113.</title>
        <authorList>
            <consortium name="US DOE Joint Genome Institute"/>
            <person name="Gugger M."/>
            <person name="Coursin T."/>
            <person name="Rippka R."/>
            <person name="Tandeau De Marsac N."/>
            <person name="Huntemann M."/>
            <person name="Wei C.-L."/>
            <person name="Han J."/>
            <person name="Detter J.C."/>
            <person name="Han C."/>
            <person name="Tapia R."/>
            <person name="Chen A."/>
            <person name="Kyrpides N."/>
            <person name="Mavromatis K."/>
            <person name="Markowitz V."/>
            <person name="Szeto E."/>
            <person name="Ivanova N."/>
            <person name="Pagani I."/>
            <person name="Pati A."/>
            <person name="Goodwin L."/>
            <person name="Nordberg H.P."/>
            <person name="Cantor M.N."/>
            <person name="Hua S.X."/>
            <person name="Woyke T."/>
            <person name="Kerfeld C.A."/>
        </authorList>
    </citation>
    <scope>NUCLEOTIDE SEQUENCE [LARGE SCALE GENOMIC DNA]</scope>
    <source>
        <strain evidence="1 2">PCC 7113</strain>
        <plasmid evidence="1 2">pMIC7113.03</plasmid>
    </source>
</reference>
<protein>
    <submittedName>
        <fullName evidence="1">Uncharacterized protein</fullName>
    </submittedName>
</protein>
<evidence type="ECO:0000313" key="2">
    <source>
        <dbReference type="Proteomes" id="UP000010471"/>
    </source>
</evidence>
<dbReference type="HOGENOM" id="CLU_1554603_0_0_3"/>
<gene>
    <name evidence="1" type="ORF">Mic7113_6588</name>
</gene>
<dbReference type="PATRIC" id="fig|1173027.3.peg.7295"/>
<dbReference type="eggNOG" id="ENOG5032S1Q">
    <property type="taxonomic scope" value="Bacteria"/>
</dbReference>
<dbReference type="AlphaFoldDB" id="K9WQU4"/>